<evidence type="ECO:0000256" key="1">
    <source>
        <dbReference type="ARBA" id="ARBA00004141"/>
    </source>
</evidence>
<dbReference type="AlphaFoldDB" id="A0A1I5UPI7"/>
<feature type="transmembrane region" description="Helical" evidence="6">
    <location>
        <begin position="185"/>
        <end position="205"/>
    </location>
</feature>
<dbReference type="InterPro" id="IPR050638">
    <property type="entry name" value="AA-Vitamin_Transporters"/>
</dbReference>
<evidence type="ECO:0000259" key="7">
    <source>
        <dbReference type="Pfam" id="PF00892"/>
    </source>
</evidence>
<feature type="transmembrane region" description="Helical" evidence="6">
    <location>
        <begin position="217"/>
        <end position="239"/>
    </location>
</feature>
<reference evidence="8 9" key="1">
    <citation type="submission" date="2016-10" db="EMBL/GenBank/DDBJ databases">
        <authorList>
            <person name="de Groot N.N."/>
        </authorList>
    </citation>
    <scope>NUCLEOTIDE SEQUENCE [LARGE SCALE GENOMIC DNA]</scope>
    <source>
        <strain evidence="8 9">DSM 43067</strain>
    </source>
</reference>
<dbReference type="RefSeq" id="WP_083598420.1">
    <property type="nucleotide sequence ID" value="NZ_FOVH01000020.1"/>
</dbReference>
<evidence type="ECO:0000256" key="6">
    <source>
        <dbReference type="SAM" id="Phobius"/>
    </source>
</evidence>
<dbReference type="eggNOG" id="COG5006">
    <property type="taxonomic scope" value="Bacteria"/>
</dbReference>
<dbReference type="Proteomes" id="UP000183413">
    <property type="component" value="Unassembled WGS sequence"/>
</dbReference>
<dbReference type="PANTHER" id="PTHR32322:SF2">
    <property type="entry name" value="EAMA DOMAIN-CONTAINING PROTEIN"/>
    <property type="match status" value="1"/>
</dbReference>
<dbReference type="OrthoDB" id="9815120at2"/>
<protein>
    <submittedName>
        <fullName evidence="8">Inner membrane transporter RhtA</fullName>
    </submittedName>
</protein>
<proteinExistence type="inferred from homology"/>
<feature type="transmembrane region" description="Helical" evidence="6">
    <location>
        <begin position="110"/>
        <end position="128"/>
    </location>
</feature>
<sequence length="330" mass="33603">MALAEAANPSEANRGVWGVVPSQGTGSLGGVSRASGRLRALSLGSVPPPALILLGIISLQVGAGLAKHLFDRLPPSAVVTMRLLTSAIVLGFLARKALRTVLRDHSRSSIAIAAGFGLALALMNFSIYQSFSRIPLGVAVTIEFLGPLTVSIVASRRPRDALWVVLAGAGVVLLARGGTGAVDPVGVAFALLAGACWAGYIVLTAATGRRFSGSTGLALASVVGTIAILPLGVASAGTALLDPQLLLIGLGVGLLSSVIPYSLELEALRRMPARVFGILMSLEPAVAALVGVALLGEILTFRQWVAICCVIVACAGATRSQQNPPEAPEA</sequence>
<dbReference type="EMBL" id="FOVH01000020">
    <property type="protein sequence ID" value="SFP97193.1"/>
    <property type="molecule type" value="Genomic_DNA"/>
</dbReference>
<dbReference type="Pfam" id="PF00892">
    <property type="entry name" value="EamA"/>
    <property type="match status" value="1"/>
</dbReference>
<comment type="similarity">
    <text evidence="2">Belongs to the EamA transporter family.</text>
</comment>
<feature type="transmembrane region" description="Helical" evidence="6">
    <location>
        <begin position="161"/>
        <end position="179"/>
    </location>
</feature>
<feature type="domain" description="EamA" evidence="7">
    <location>
        <begin position="186"/>
        <end position="316"/>
    </location>
</feature>
<dbReference type="PANTHER" id="PTHR32322">
    <property type="entry name" value="INNER MEMBRANE TRANSPORTER"/>
    <property type="match status" value="1"/>
</dbReference>
<evidence type="ECO:0000313" key="9">
    <source>
        <dbReference type="Proteomes" id="UP000183413"/>
    </source>
</evidence>
<evidence type="ECO:0000313" key="8">
    <source>
        <dbReference type="EMBL" id="SFP97193.1"/>
    </source>
</evidence>
<dbReference type="SUPFAM" id="SSF103481">
    <property type="entry name" value="Multidrug resistance efflux transporter EmrE"/>
    <property type="match status" value="2"/>
</dbReference>
<name>A0A1I5UPI7_9ACTN</name>
<keyword evidence="5 6" id="KW-0472">Membrane</keyword>
<feature type="transmembrane region" description="Helical" evidence="6">
    <location>
        <begin position="275"/>
        <end position="295"/>
    </location>
</feature>
<evidence type="ECO:0000256" key="2">
    <source>
        <dbReference type="ARBA" id="ARBA00007362"/>
    </source>
</evidence>
<evidence type="ECO:0000256" key="3">
    <source>
        <dbReference type="ARBA" id="ARBA00022692"/>
    </source>
</evidence>
<evidence type="ECO:0000256" key="4">
    <source>
        <dbReference type="ARBA" id="ARBA00022989"/>
    </source>
</evidence>
<evidence type="ECO:0000256" key="5">
    <source>
        <dbReference type="ARBA" id="ARBA00023136"/>
    </source>
</evidence>
<dbReference type="InterPro" id="IPR000620">
    <property type="entry name" value="EamA_dom"/>
</dbReference>
<keyword evidence="4 6" id="KW-1133">Transmembrane helix</keyword>
<comment type="subcellular location">
    <subcellularLocation>
        <location evidence="1">Membrane</location>
        <topology evidence="1">Multi-pass membrane protein</topology>
    </subcellularLocation>
</comment>
<feature type="transmembrane region" description="Helical" evidence="6">
    <location>
        <begin position="40"/>
        <end position="59"/>
    </location>
</feature>
<feature type="transmembrane region" description="Helical" evidence="6">
    <location>
        <begin position="79"/>
        <end position="98"/>
    </location>
</feature>
<keyword evidence="3 6" id="KW-0812">Transmembrane</keyword>
<dbReference type="STRING" id="1993.SAMN04489713_12044"/>
<feature type="transmembrane region" description="Helical" evidence="6">
    <location>
        <begin position="134"/>
        <end position="154"/>
    </location>
</feature>
<accession>A0A1I5UPI7</accession>
<feature type="transmembrane region" description="Helical" evidence="6">
    <location>
        <begin position="245"/>
        <end position="263"/>
    </location>
</feature>
<dbReference type="InParanoid" id="A0A1I5UPI7"/>
<dbReference type="GO" id="GO:0016020">
    <property type="term" value="C:membrane"/>
    <property type="evidence" value="ECO:0007669"/>
    <property type="project" value="UniProtKB-SubCell"/>
</dbReference>
<dbReference type="InterPro" id="IPR037185">
    <property type="entry name" value="EmrE-like"/>
</dbReference>
<organism evidence="8 9">
    <name type="scientific">Actinomadura madurae</name>
    <dbReference type="NCBI Taxonomy" id="1993"/>
    <lineage>
        <taxon>Bacteria</taxon>
        <taxon>Bacillati</taxon>
        <taxon>Actinomycetota</taxon>
        <taxon>Actinomycetes</taxon>
        <taxon>Streptosporangiales</taxon>
        <taxon>Thermomonosporaceae</taxon>
        <taxon>Actinomadura</taxon>
    </lineage>
</organism>
<gene>
    <name evidence="8" type="ORF">SAMN04489713_12044</name>
</gene>
<keyword evidence="9" id="KW-1185">Reference proteome</keyword>